<comment type="caution">
    <text evidence="2">The sequence shown here is derived from an EMBL/GenBank/DDBJ whole genome shotgun (WGS) entry which is preliminary data.</text>
</comment>
<dbReference type="Gene3D" id="3.10.180.10">
    <property type="entry name" value="2,3-Dihydroxybiphenyl 1,2-Dioxygenase, domain 1"/>
    <property type="match status" value="1"/>
</dbReference>
<dbReference type="Pfam" id="PF00903">
    <property type="entry name" value="Glyoxalase"/>
    <property type="match status" value="1"/>
</dbReference>
<dbReference type="InterPro" id="IPR004360">
    <property type="entry name" value="Glyas_Fos-R_dOase_dom"/>
</dbReference>
<dbReference type="CDD" id="cd06587">
    <property type="entry name" value="VOC"/>
    <property type="match status" value="1"/>
</dbReference>
<dbReference type="EMBL" id="JBHUMX010000041">
    <property type="protein sequence ID" value="MFD2630151.1"/>
    <property type="molecule type" value="Genomic_DNA"/>
</dbReference>
<gene>
    <name evidence="2" type="ORF">ACFSUN_15295</name>
</gene>
<protein>
    <submittedName>
        <fullName evidence="2">VOC family protein</fullName>
    </submittedName>
</protein>
<proteinExistence type="predicted"/>
<dbReference type="InterPro" id="IPR037523">
    <property type="entry name" value="VOC_core"/>
</dbReference>
<organism evidence="2 3">
    <name type="scientific">Oceanobacillus kapialis</name>
    <dbReference type="NCBI Taxonomy" id="481353"/>
    <lineage>
        <taxon>Bacteria</taxon>
        <taxon>Bacillati</taxon>
        <taxon>Bacillota</taxon>
        <taxon>Bacilli</taxon>
        <taxon>Bacillales</taxon>
        <taxon>Bacillaceae</taxon>
        <taxon>Oceanobacillus</taxon>
    </lineage>
</organism>
<feature type="domain" description="VOC" evidence="1">
    <location>
        <begin position="7"/>
        <end position="126"/>
    </location>
</feature>
<reference evidence="3" key="1">
    <citation type="journal article" date="2019" name="Int. J. Syst. Evol. Microbiol.">
        <title>The Global Catalogue of Microorganisms (GCM) 10K type strain sequencing project: providing services to taxonomists for standard genome sequencing and annotation.</title>
        <authorList>
            <consortium name="The Broad Institute Genomics Platform"/>
            <consortium name="The Broad Institute Genome Sequencing Center for Infectious Disease"/>
            <person name="Wu L."/>
            <person name="Ma J."/>
        </authorList>
    </citation>
    <scope>NUCLEOTIDE SEQUENCE [LARGE SCALE GENOMIC DNA]</scope>
    <source>
        <strain evidence="3">TISTR 1858</strain>
    </source>
</reference>
<dbReference type="SUPFAM" id="SSF54593">
    <property type="entry name" value="Glyoxalase/Bleomycin resistance protein/Dihydroxybiphenyl dioxygenase"/>
    <property type="match status" value="1"/>
</dbReference>
<evidence type="ECO:0000313" key="3">
    <source>
        <dbReference type="Proteomes" id="UP001597451"/>
    </source>
</evidence>
<keyword evidence="3" id="KW-1185">Reference proteome</keyword>
<evidence type="ECO:0000313" key="2">
    <source>
        <dbReference type="EMBL" id="MFD2630151.1"/>
    </source>
</evidence>
<dbReference type="RefSeq" id="WP_379563094.1">
    <property type="nucleotide sequence ID" value="NZ_JBHUMX010000041.1"/>
</dbReference>
<evidence type="ECO:0000259" key="1">
    <source>
        <dbReference type="PROSITE" id="PS51819"/>
    </source>
</evidence>
<dbReference type="InterPro" id="IPR029068">
    <property type="entry name" value="Glyas_Bleomycin-R_OHBP_Dase"/>
</dbReference>
<name>A0ABW5Q468_9BACI</name>
<dbReference type="PROSITE" id="PS51819">
    <property type="entry name" value="VOC"/>
    <property type="match status" value="1"/>
</dbReference>
<accession>A0ABW5Q468</accession>
<dbReference type="Proteomes" id="UP001597451">
    <property type="component" value="Unassembled WGS sequence"/>
</dbReference>
<sequence length="137" mass="15564">MGKTIWRVGTTYLPVQNVEESTIWYETKLGAIVTYKDTEKAIINFANQSFFLVKASENTTANFIDGAGNTHFSLTFEVDGVDALEDLHRQFNKNDIKVGAIEDRGHPGKNFIFYDPSGNIFDVWSELSPDFKNRYTI</sequence>